<name>A0A1R2C8C7_9CILI</name>
<feature type="transmembrane region" description="Helical" evidence="1">
    <location>
        <begin position="12"/>
        <end position="31"/>
    </location>
</feature>
<feature type="transmembrane region" description="Helical" evidence="1">
    <location>
        <begin position="215"/>
        <end position="232"/>
    </location>
</feature>
<evidence type="ECO:0000313" key="3">
    <source>
        <dbReference type="Proteomes" id="UP000187209"/>
    </source>
</evidence>
<feature type="transmembrane region" description="Helical" evidence="1">
    <location>
        <begin position="139"/>
        <end position="156"/>
    </location>
</feature>
<dbReference type="Proteomes" id="UP000187209">
    <property type="component" value="Unassembled WGS sequence"/>
</dbReference>
<keyword evidence="3" id="KW-1185">Reference proteome</keyword>
<organism evidence="2 3">
    <name type="scientific">Stentor coeruleus</name>
    <dbReference type="NCBI Taxonomy" id="5963"/>
    <lineage>
        <taxon>Eukaryota</taxon>
        <taxon>Sar</taxon>
        <taxon>Alveolata</taxon>
        <taxon>Ciliophora</taxon>
        <taxon>Postciliodesmatophora</taxon>
        <taxon>Heterotrichea</taxon>
        <taxon>Heterotrichida</taxon>
        <taxon>Stentoridae</taxon>
        <taxon>Stentor</taxon>
    </lineage>
</organism>
<proteinExistence type="predicted"/>
<accession>A0A1R2C8C7</accession>
<dbReference type="AlphaFoldDB" id="A0A1R2C8C7"/>
<dbReference type="EMBL" id="MPUH01000242">
    <property type="protein sequence ID" value="OMJ85268.1"/>
    <property type="molecule type" value="Genomic_DNA"/>
</dbReference>
<gene>
    <name evidence="2" type="ORF">SteCoe_13427</name>
</gene>
<keyword evidence="1" id="KW-0472">Membrane</keyword>
<feature type="transmembrane region" description="Helical" evidence="1">
    <location>
        <begin position="185"/>
        <end position="203"/>
    </location>
</feature>
<keyword evidence="1" id="KW-1133">Transmembrane helix</keyword>
<keyword evidence="1" id="KW-0812">Transmembrane</keyword>
<sequence length="292" mass="33863">MEILPFSDIIKYIVYSSVYLLLSIFWVCFICTKGKRYTTIMHVLLISIFLTRSLVIFFLLTSYMKEVFSNLSILWECIEGIIKLLEDTVLITCFYFVAIGFGCCNIHTRGFDILTLNGIFIPTYSCKILIIIYPVVGAAIYPLVLPIVYLSLIKLIEHSLEYFREYNNEDILLDKIKLLSKVKTVIFTHTFITAIYYTCFTLINTFNHSLYYLDLLYEVAEFVVLLIFFYVVRPAHNQGFTHDFLFQIRRTEIAQFLQALVPLGFNVSKNKINLALLPRESLTFAIAISINS</sequence>
<feature type="transmembrane region" description="Helical" evidence="1">
    <location>
        <begin position="89"/>
        <end position="106"/>
    </location>
</feature>
<comment type="caution">
    <text evidence="2">The sequence shown here is derived from an EMBL/GenBank/DDBJ whole genome shotgun (WGS) entry which is preliminary data.</text>
</comment>
<protein>
    <submittedName>
        <fullName evidence="2">Uncharacterized protein</fullName>
    </submittedName>
</protein>
<feature type="transmembrane region" description="Helical" evidence="1">
    <location>
        <begin position="43"/>
        <end position="64"/>
    </location>
</feature>
<reference evidence="2 3" key="1">
    <citation type="submission" date="2016-11" db="EMBL/GenBank/DDBJ databases">
        <title>The macronuclear genome of Stentor coeruleus: a giant cell with tiny introns.</title>
        <authorList>
            <person name="Slabodnick M."/>
            <person name="Ruby J.G."/>
            <person name="Reiff S.B."/>
            <person name="Swart E.C."/>
            <person name="Gosai S."/>
            <person name="Prabakaran S."/>
            <person name="Witkowska E."/>
            <person name="Larue G.E."/>
            <person name="Fisher S."/>
            <person name="Freeman R.M."/>
            <person name="Gunawardena J."/>
            <person name="Chu W."/>
            <person name="Stover N.A."/>
            <person name="Gregory B.D."/>
            <person name="Nowacki M."/>
            <person name="Derisi J."/>
            <person name="Roy S.W."/>
            <person name="Marshall W.F."/>
            <person name="Sood P."/>
        </authorList>
    </citation>
    <scope>NUCLEOTIDE SEQUENCE [LARGE SCALE GENOMIC DNA]</scope>
    <source>
        <strain evidence="2">WM001</strain>
    </source>
</reference>
<evidence type="ECO:0000313" key="2">
    <source>
        <dbReference type="EMBL" id="OMJ85268.1"/>
    </source>
</evidence>
<evidence type="ECO:0000256" key="1">
    <source>
        <dbReference type="SAM" id="Phobius"/>
    </source>
</evidence>